<sequence>MLLLECPFTETTVTEATRYHVSVRCPWLEVDPRAELVLRPHAILSPGDEEADRNGRAWRFDAACHWHSFDGEQSGAPVWPLTLLFRHGEPTPREADEVARATVVCGHVDELERWSGPTRARPAVPQQ</sequence>
<organism evidence="1 2">
    <name type="scientific">Streptomyces tanashiensis</name>
    <dbReference type="NCBI Taxonomy" id="67367"/>
    <lineage>
        <taxon>Bacteria</taxon>
        <taxon>Bacillati</taxon>
        <taxon>Actinomycetota</taxon>
        <taxon>Actinomycetes</taxon>
        <taxon>Kitasatosporales</taxon>
        <taxon>Streptomycetaceae</taxon>
        <taxon>Streptomyces</taxon>
    </lineage>
</organism>
<dbReference type="GeneID" id="95605562"/>
<name>A0ABY6R8C6_9ACTN</name>
<keyword evidence="2" id="KW-1185">Reference proteome</keyword>
<proteinExistence type="predicted"/>
<protein>
    <submittedName>
        <fullName evidence="1">Uncharacterized protein</fullName>
    </submittedName>
</protein>
<gene>
    <name evidence="1" type="ORF">LDH80_39045</name>
</gene>
<dbReference type="RefSeq" id="WP_267260345.1">
    <property type="nucleotide sequence ID" value="NZ_CP084204.1"/>
</dbReference>
<accession>A0ABY6R8C6</accession>
<dbReference type="EMBL" id="CP084204">
    <property type="protein sequence ID" value="UZX26282.1"/>
    <property type="molecule type" value="Genomic_DNA"/>
</dbReference>
<dbReference type="Proteomes" id="UP001164506">
    <property type="component" value="Chromosome"/>
</dbReference>
<evidence type="ECO:0000313" key="1">
    <source>
        <dbReference type="EMBL" id="UZX26282.1"/>
    </source>
</evidence>
<reference evidence="1" key="1">
    <citation type="submission" date="2021-09" db="EMBL/GenBank/DDBJ databases">
        <title>Complete genome sequence and metabolic characterization of Streptomyces tanashiensis DSM 731 the producer of antibacterial Kalafungin and diverse secondary metabolites.</title>
        <authorList>
            <person name="Abbasi M.N."/>
            <person name="Anwar M.N."/>
            <person name="Alam K."/>
            <person name="Shoaib M."/>
            <person name="Lin Z."/>
            <person name="Hayat M."/>
            <person name="Ali M.I."/>
            <person name="Malik H.M.T."/>
            <person name="Ahmed I."/>
            <person name="Li A."/>
            <person name="Hailong Wang H."/>
            <person name="Zhang Y."/>
        </authorList>
    </citation>
    <scope>NUCLEOTIDE SEQUENCE</scope>
    <source>
        <strain evidence="1">Kala</strain>
    </source>
</reference>
<evidence type="ECO:0000313" key="2">
    <source>
        <dbReference type="Proteomes" id="UP001164506"/>
    </source>
</evidence>